<gene>
    <name evidence="1" type="ORF">LCGC14_3137800</name>
</gene>
<accession>A0A0F8Y4S7</accession>
<feature type="non-terminal residue" evidence="1">
    <location>
        <position position="1"/>
    </location>
</feature>
<protein>
    <submittedName>
        <fullName evidence="1">Uncharacterized protein</fullName>
    </submittedName>
</protein>
<reference evidence="1" key="1">
    <citation type="journal article" date="2015" name="Nature">
        <title>Complex archaea that bridge the gap between prokaryotes and eukaryotes.</title>
        <authorList>
            <person name="Spang A."/>
            <person name="Saw J.H."/>
            <person name="Jorgensen S.L."/>
            <person name="Zaremba-Niedzwiedzka K."/>
            <person name="Martijn J."/>
            <person name="Lind A.E."/>
            <person name="van Eijk R."/>
            <person name="Schleper C."/>
            <person name="Guy L."/>
            <person name="Ettema T.J."/>
        </authorList>
    </citation>
    <scope>NUCLEOTIDE SEQUENCE</scope>
</reference>
<comment type="caution">
    <text evidence="1">The sequence shown here is derived from an EMBL/GenBank/DDBJ whole genome shotgun (WGS) entry which is preliminary data.</text>
</comment>
<evidence type="ECO:0000313" key="1">
    <source>
        <dbReference type="EMBL" id="KKK49164.1"/>
    </source>
</evidence>
<sequence>MIHSFPDGGIDLSFSVQMDKSELTVEINSVEAVKELVSATSSELTKASPDKYGISIIMALMDKVELVSDGRGHSVLRLKKFF</sequence>
<dbReference type="AlphaFoldDB" id="A0A0F8Y4S7"/>
<name>A0A0F8Y4S7_9ZZZZ</name>
<dbReference type="EMBL" id="LAZR01068691">
    <property type="protein sequence ID" value="KKK49164.1"/>
    <property type="molecule type" value="Genomic_DNA"/>
</dbReference>
<proteinExistence type="predicted"/>
<organism evidence="1">
    <name type="scientific">marine sediment metagenome</name>
    <dbReference type="NCBI Taxonomy" id="412755"/>
    <lineage>
        <taxon>unclassified sequences</taxon>
        <taxon>metagenomes</taxon>
        <taxon>ecological metagenomes</taxon>
    </lineage>
</organism>